<sequence>MTQIARWFTALTLTLLLAGCGVVPITGRQQLNLVSDAEISAASAQQYNQFIRRANVDNRSPQGQQTLRVAQRIAQATDNYLRNNGYDQIAQATRWEFNFVRDRQVNAFCMPGGKIVVYSGLLQATRPTDDELAAVIAHEVSHAVAKHANERISREMLTQLGGQVLTGMVGSQSAALGGILQQVYPIGSQLLVSLPYGRKQEYEADKIGMVFMAMAGYDPAAAVTLWQKMAQQGQKSPEFLSTHPSDQNRIRAIQEFLPEARQYYRGPGVMSQGPKLQIKSLDKSMRQDRRQVSSQLRDNGSTSSAKKQDGGGFHYEPVSR</sequence>
<accession>F4KLK4</accession>
<dbReference type="CDD" id="cd07331">
    <property type="entry name" value="M48C_Oma1_like"/>
    <property type="match status" value="1"/>
</dbReference>
<dbReference type="eggNOG" id="COG0501">
    <property type="taxonomic scope" value="Bacteria"/>
</dbReference>
<dbReference type="Proteomes" id="UP000006545">
    <property type="component" value="Chromosome"/>
</dbReference>
<dbReference type="GO" id="GO:0046872">
    <property type="term" value="F:metal ion binding"/>
    <property type="evidence" value="ECO:0007669"/>
    <property type="project" value="UniProtKB-KW"/>
</dbReference>
<dbReference type="GO" id="GO:0016020">
    <property type="term" value="C:membrane"/>
    <property type="evidence" value="ECO:0007669"/>
    <property type="project" value="TreeGrafter"/>
</dbReference>
<evidence type="ECO:0000256" key="2">
    <source>
        <dbReference type="ARBA" id="ARBA00022723"/>
    </source>
</evidence>
<proteinExistence type="inferred from homology"/>
<dbReference type="HOGENOM" id="CLU_029002_5_0_10"/>
<feature type="compositionally biased region" description="Polar residues" evidence="7">
    <location>
        <begin position="292"/>
        <end position="305"/>
    </location>
</feature>
<dbReference type="STRING" id="879243.Poras_0157"/>
<comment type="cofactor">
    <cofactor evidence="6">
        <name>Zn(2+)</name>
        <dbReference type="ChEBI" id="CHEBI:29105"/>
    </cofactor>
    <text evidence="6">Binds 1 zinc ion per subunit.</text>
</comment>
<dbReference type="PROSITE" id="PS51257">
    <property type="entry name" value="PROKAR_LIPOPROTEIN"/>
    <property type="match status" value="1"/>
</dbReference>
<evidence type="ECO:0000256" key="7">
    <source>
        <dbReference type="SAM" id="MobiDB-lite"/>
    </source>
</evidence>
<dbReference type="AlphaFoldDB" id="F4KLK4"/>
<gene>
    <name evidence="9" type="ordered locus">Poras_0157</name>
</gene>
<evidence type="ECO:0000256" key="5">
    <source>
        <dbReference type="ARBA" id="ARBA00023049"/>
    </source>
</evidence>
<dbReference type="RefSeq" id="WP_013759809.1">
    <property type="nucleotide sequence ID" value="NC_015501.1"/>
</dbReference>
<keyword evidence="4 6" id="KW-0862">Zinc</keyword>
<evidence type="ECO:0000256" key="4">
    <source>
        <dbReference type="ARBA" id="ARBA00022833"/>
    </source>
</evidence>
<dbReference type="KEGG" id="pah:Poras_0157"/>
<keyword evidence="10" id="KW-1185">Reference proteome</keyword>
<dbReference type="PANTHER" id="PTHR22726:SF1">
    <property type="entry name" value="METALLOENDOPEPTIDASE OMA1, MITOCHONDRIAL"/>
    <property type="match status" value="1"/>
</dbReference>
<evidence type="ECO:0000256" key="1">
    <source>
        <dbReference type="ARBA" id="ARBA00022670"/>
    </source>
</evidence>
<keyword evidence="2" id="KW-0479">Metal-binding</keyword>
<evidence type="ECO:0000259" key="8">
    <source>
        <dbReference type="Pfam" id="PF01435"/>
    </source>
</evidence>
<protein>
    <submittedName>
        <fullName evidence="9">Peptidase M48 Ste24p</fullName>
    </submittedName>
</protein>
<comment type="similarity">
    <text evidence="6">Belongs to the peptidase M48 family.</text>
</comment>
<reference evidence="10" key="1">
    <citation type="submission" date="2011-04" db="EMBL/GenBank/DDBJ databases">
        <title>The complete genome of Porphyromonas asaccharolytica DSM 20707.</title>
        <authorList>
            <person name="Lucas S."/>
            <person name="Han J."/>
            <person name="Lapidus A."/>
            <person name="Bruce D."/>
            <person name="Goodwin L."/>
            <person name="Pitluck S."/>
            <person name="Peters L."/>
            <person name="Kyrpides N."/>
            <person name="Mavromatis K."/>
            <person name="Ivanova N."/>
            <person name="Ovchinnikova G."/>
            <person name="Pagani I."/>
            <person name="Lu M."/>
            <person name="Detter J.C."/>
            <person name="Tapia R."/>
            <person name="Han C."/>
            <person name="Land M."/>
            <person name="Hauser L."/>
            <person name="Markowitz V."/>
            <person name="Cheng J.-F."/>
            <person name="Hugenholtz P."/>
            <person name="Woyke T."/>
            <person name="Wu D."/>
            <person name="Gronow S."/>
            <person name="Wellnitz S."/>
            <person name="Brambilla E."/>
            <person name="Klenk H.-P."/>
            <person name="Eisen J.A."/>
        </authorList>
    </citation>
    <scope>NUCLEOTIDE SEQUENCE [LARGE SCALE GENOMIC DNA]</scope>
    <source>
        <strain evidence="10">ATCC 25260 / DSM 20707 / VPI 4198</strain>
    </source>
</reference>
<keyword evidence="5 6" id="KW-0482">Metalloprotease</keyword>
<keyword evidence="1 6" id="KW-0645">Protease</keyword>
<dbReference type="GO" id="GO:0004222">
    <property type="term" value="F:metalloendopeptidase activity"/>
    <property type="evidence" value="ECO:0007669"/>
    <property type="project" value="InterPro"/>
</dbReference>
<name>F4KLK4_PORAD</name>
<dbReference type="InterPro" id="IPR051156">
    <property type="entry name" value="Mito/Outer_Membr_Metalloprot"/>
</dbReference>
<feature type="region of interest" description="Disordered" evidence="7">
    <location>
        <begin position="280"/>
        <end position="320"/>
    </location>
</feature>
<dbReference type="InterPro" id="IPR001915">
    <property type="entry name" value="Peptidase_M48"/>
</dbReference>
<evidence type="ECO:0000256" key="3">
    <source>
        <dbReference type="ARBA" id="ARBA00022801"/>
    </source>
</evidence>
<dbReference type="Pfam" id="PF01435">
    <property type="entry name" value="Peptidase_M48"/>
    <property type="match status" value="1"/>
</dbReference>
<dbReference type="EMBL" id="CP002689">
    <property type="protein sequence ID" value="AEE12111.1"/>
    <property type="molecule type" value="Genomic_DNA"/>
</dbReference>
<dbReference type="OrthoDB" id="9810445at2"/>
<evidence type="ECO:0000256" key="6">
    <source>
        <dbReference type="RuleBase" id="RU003983"/>
    </source>
</evidence>
<evidence type="ECO:0000313" key="10">
    <source>
        <dbReference type="Proteomes" id="UP000006545"/>
    </source>
</evidence>
<keyword evidence="3 6" id="KW-0378">Hydrolase</keyword>
<dbReference type="PANTHER" id="PTHR22726">
    <property type="entry name" value="METALLOENDOPEPTIDASE OMA1"/>
    <property type="match status" value="1"/>
</dbReference>
<dbReference type="Gene3D" id="3.30.2010.10">
    <property type="entry name" value="Metalloproteases ('zincins'), catalytic domain"/>
    <property type="match status" value="1"/>
</dbReference>
<evidence type="ECO:0000313" key="9">
    <source>
        <dbReference type="EMBL" id="AEE12111.1"/>
    </source>
</evidence>
<organism evidence="9 10">
    <name type="scientific">Porphyromonas asaccharolytica (strain ATCC 25260 / DSM 20707 / BCRC 10618 / CCUG 7834 / JCM 6326 / LMG 13178 / VPI 4198 / B440)</name>
    <name type="common">Bacteroides asaccharolyticus</name>
    <dbReference type="NCBI Taxonomy" id="879243"/>
    <lineage>
        <taxon>Bacteria</taxon>
        <taxon>Pseudomonadati</taxon>
        <taxon>Bacteroidota</taxon>
        <taxon>Bacteroidia</taxon>
        <taxon>Bacteroidales</taxon>
        <taxon>Porphyromonadaceae</taxon>
        <taxon>Porphyromonas</taxon>
    </lineage>
</organism>
<dbReference type="GO" id="GO:0051603">
    <property type="term" value="P:proteolysis involved in protein catabolic process"/>
    <property type="evidence" value="ECO:0007669"/>
    <property type="project" value="TreeGrafter"/>
</dbReference>
<feature type="domain" description="Peptidase M48" evidence="8">
    <location>
        <begin position="92"/>
        <end position="255"/>
    </location>
</feature>
<feature type="compositionally biased region" description="Basic and acidic residues" evidence="7">
    <location>
        <begin position="280"/>
        <end position="291"/>
    </location>
</feature>